<keyword evidence="9" id="KW-1185">Reference proteome</keyword>
<dbReference type="PROSITE" id="PS51170">
    <property type="entry name" value="CW"/>
    <property type="match status" value="1"/>
</dbReference>
<accession>A0A0E4C7X1</accession>
<dbReference type="Pfam" id="PF13306">
    <property type="entry name" value="LRR_5"/>
    <property type="match status" value="2"/>
</dbReference>
<name>A0A0E4C7X1_9FIRM</name>
<gene>
    <name evidence="8" type="ORF">608</name>
</gene>
<dbReference type="Pfam" id="PF01473">
    <property type="entry name" value="Choline_bind_1"/>
    <property type="match status" value="1"/>
</dbReference>
<evidence type="ECO:0000256" key="1">
    <source>
        <dbReference type="ARBA" id="ARBA00009432"/>
    </source>
</evidence>
<sequence length="1572" mass="158580">MHCCARRLVFAPLPVTALAGQPSPPPDGGGGETGGAPALFIGVRGVTEDSAELSFTAGADGAVYYTAGPSQEQAPDESAVLAGETAEITAGSELTAMLVGLATQTDYTVYGLLEDAAGSRSAVVSAQFTTGIEPMAADAADVLMGPLALGVGATFTANTSEGHTLTYKVLTEDAVSNTGTVQVGDGTNTAVTGGGSGSLTIPETVEKDAVTYTVTAVGDKAFWGCMGFTGTLSIPGSVTSIGTQAFASCRSFTGTLTLPANLISIGTGSFSGCKGFTGLVIPAKLAIITGSAFNGCSGLDGTLIIPDSVLSIEDNAFKNCTGLDGLTLGAGLRMIGFYAFSGCSGLTGTLIIPSAVTALGLQTFQGCAGLNGVRFLGDKPILPSSIFDGCAAGFTLQYNTGTTGWNGYTYTGSSPVTIIGLTPPAIAGPTALTLNVGYGATSTGEYTLTGTEPIVVEKTAGDASISWNNGTRKLDIAAGLPAGSYPVTLKAGNGALPDATLTFTLTVQSSFLPAFAVTGNTGGYTYTSGVLTFTAPGDYTVSMADGVTSTTTDKIVAAGGTGATPINITLNGVSIDVSAISGACAFELTGSAAVNLTLASGNSLKSGDGRAGLQVPAGTSLTIGGTGTFSATGGDGGAGIGGGKLGDGGIIAITGGVVTSDGGDDPFGGAGIGGGGCGDGGTVTISGGTVTATGGDGDRGDGAGIGGGTGGDGGSVVITGGSVNSNVQSIPTNGTANGIQPLSLTETTLPGASAGTKVTGLTIPGASYYGANDLFTDADGKLYLWLPADAALSQARTADTVYNNVSGALVADADKPAIASVTPSGAGAALSGDIAVTFSEEMRTGAGTVSLNGTALAGGTWSSGNTVFTIPYTGLAYGTAYTVTISGFKDYSGNTMDADATHSFTTQAAPASLPAVTTSATVTGITASGATVTGSVTSDGGAAVTARGFVYGTDENPVIGGAGVTQATSGSGTGAFTTNISALTANTTYHVRAYATNREGTSYGANVTFTTLTGGGSSNNDSSDDSGSGGRTTVIIQPEKKPDQPVMAGLGAAPTVNSSGHATVTISQQSVEDAIAKALADAKAQGKTANGIGISLNIDLPDTAKSLGIVLPRDTLQSLVNAGVKQLEINGVILSLDLDLEALKEIQRQSTGDVTITIKPAQNLSAAAEKLIGARPVYDVSVSYVKDGKTVNITSLGTGSATLSIPYTPGQNEAIGYLFGVYVDTNGQATRISGSAYDTGSGSVILDSSHFSIYGVGYTAPTEKYTDIASHWAKESIDYAVGRGLFSGTTDTNFSPNTAMDRGMLVTVLGRLAGADVSVYKTSSFTDVAADKYYLPYVEWAYKKGIVSGIGNGKFAPERAVTREEIALILQNYAKATGFQLPVTREVITFADNSSISSTYAGAIKAMQQAGIMVGGSGNKFNPKSGATRAEVAAMLHRYVKLTIDPATAQGWALNDDGRYMYYKDGKPLTGWQTIDGVRYHFYSTGVLQTGWVKDGSNWRFYSGNRALVGWWDIGSETSKKRYYFDVNAVMVSGKWLEIDDKWYYFYTDGSLARNTKIGEYEVDESGVRKAK</sequence>
<dbReference type="InterPro" id="IPR032675">
    <property type="entry name" value="LRR_dom_sf"/>
</dbReference>
<keyword evidence="3" id="KW-0677">Repeat</keyword>
<dbReference type="Pfam" id="PF13205">
    <property type="entry name" value="Big_5"/>
    <property type="match status" value="1"/>
</dbReference>
<feature type="repeat" description="Cell wall-binding" evidence="4">
    <location>
        <begin position="1533"/>
        <end position="1552"/>
    </location>
</feature>
<feature type="region of interest" description="Disordered" evidence="5">
    <location>
        <begin position="1011"/>
        <end position="1045"/>
    </location>
</feature>
<dbReference type="SUPFAM" id="SSF52058">
    <property type="entry name" value="L domain-like"/>
    <property type="match status" value="1"/>
</dbReference>
<dbReference type="Gene3D" id="3.80.10.10">
    <property type="entry name" value="Ribonuclease Inhibitor"/>
    <property type="match status" value="1"/>
</dbReference>
<dbReference type="InterPro" id="IPR026906">
    <property type="entry name" value="LRR_5"/>
</dbReference>
<feature type="domain" description="SLH" evidence="7">
    <location>
        <begin position="1260"/>
        <end position="1320"/>
    </location>
</feature>
<dbReference type="Proteomes" id="UP000045545">
    <property type="component" value="Unassembled WGS sequence"/>
</dbReference>
<dbReference type="InterPro" id="IPR014755">
    <property type="entry name" value="Cu-Rt/internalin_Ig-like"/>
</dbReference>
<evidence type="ECO:0000256" key="6">
    <source>
        <dbReference type="SAM" id="SignalP"/>
    </source>
</evidence>
<dbReference type="InterPro" id="IPR018337">
    <property type="entry name" value="Cell_wall/Cho-bd_repeat"/>
</dbReference>
<feature type="signal peptide" evidence="6">
    <location>
        <begin position="1"/>
        <end position="19"/>
    </location>
</feature>
<evidence type="ECO:0000313" key="9">
    <source>
        <dbReference type="Proteomes" id="UP000045545"/>
    </source>
</evidence>
<dbReference type="Gene3D" id="2.10.270.10">
    <property type="entry name" value="Cholin Binding"/>
    <property type="match status" value="1"/>
</dbReference>
<dbReference type="Gene3D" id="2.60.40.1220">
    <property type="match status" value="1"/>
</dbReference>
<organism evidence="8 9">
    <name type="scientific">Syntrophomonas zehnderi OL-4</name>
    <dbReference type="NCBI Taxonomy" id="690567"/>
    <lineage>
        <taxon>Bacteria</taxon>
        <taxon>Bacillati</taxon>
        <taxon>Bacillota</taxon>
        <taxon>Clostridia</taxon>
        <taxon>Eubacteriales</taxon>
        <taxon>Syntrophomonadaceae</taxon>
        <taxon>Syntrophomonas</taxon>
    </lineage>
</organism>
<evidence type="ECO:0000256" key="5">
    <source>
        <dbReference type="SAM" id="MobiDB-lite"/>
    </source>
</evidence>
<evidence type="ECO:0000256" key="2">
    <source>
        <dbReference type="ARBA" id="ARBA00022729"/>
    </source>
</evidence>
<evidence type="ECO:0000313" key="8">
    <source>
        <dbReference type="EMBL" id="CFX14949.1"/>
    </source>
</evidence>
<keyword evidence="2 6" id="KW-0732">Signal</keyword>
<dbReference type="PANTHER" id="PTHR45661:SF3">
    <property type="entry name" value="IG-LIKE DOMAIN-CONTAINING PROTEIN"/>
    <property type="match status" value="1"/>
</dbReference>
<dbReference type="Pfam" id="PF19127">
    <property type="entry name" value="Choline_bind_3"/>
    <property type="match status" value="1"/>
</dbReference>
<dbReference type="EMBL" id="CGIH01000009">
    <property type="protein sequence ID" value="CFX14949.1"/>
    <property type="molecule type" value="Genomic_DNA"/>
</dbReference>
<evidence type="ECO:0000256" key="3">
    <source>
        <dbReference type="ARBA" id="ARBA00022737"/>
    </source>
</evidence>
<feature type="chain" id="PRO_5002419220" evidence="6">
    <location>
        <begin position="20"/>
        <end position="1572"/>
    </location>
</feature>
<dbReference type="InterPro" id="IPR001119">
    <property type="entry name" value="SLH_dom"/>
</dbReference>
<dbReference type="PANTHER" id="PTHR45661">
    <property type="entry name" value="SURFACE ANTIGEN"/>
    <property type="match status" value="1"/>
</dbReference>
<reference evidence="8 9" key="1">
    <citation type="submission" date="2015-03" db="EMBL/GenBank/DDBJ databases">
        <authorList>
            <person name="Murphy D."/>
        </authorList>
    </citation>
    <scope>NUCLEOTIDE SEQUENCE [LARGE SCALE GENOMIC DNA]</scope>
    <source>
        <strain evidence="8 9">OL-4</strain>
    </source>
</reference>
<dbReference type="InterPro" id="IPR053139">
    <property type="entry name" value="Surface_bspA-like"/>
</dbReference>
<protein>
    <submittedName>
        <fullName evidence="8">Fibronectin, type III</fullName>
    </submittedName>
</protein>
<dbReference type="STRING" id="690567.608"/>
<dbReference type="InterPro" id="IPR032812">
    <property type="entry name" value="SbsA_Ig"/>
</dbReference>
<feature type="domain" description="SLH" evidence="7">
    <location>
        <begin position="1387"/>
        <end position="1450"/>
    </location>
</feature>
<feature type="domain" description="SLH" evidence="7">
    <location>
        <begin position="1321"/>
        <end position="1384"/>
    </location>
</feature>
<proteinExistence type="inferred from homology"/>
<comment type="similarity">
    <text evidence="1">Belongs to the internalin family.</text>
</comment>
<feature type="region of interest" description="Disordered" evidence="5">
    <location>
        <begin position="688"/>
        <end position="711"/>
    </location>
</feature>
<dbReference type="Pfam" id="PF00395">
    <property type="entry name" value="SLH"/>
    <property type="match status" value="3"/>
</dbReference>
<dbReference type="SUPFAM" id="SSF69360">
    <property type="entry name" value="Cell wall binding repeat"/>
    <property type="match status" value="1"/>
</dbReference>
<evidence type="ECO:0000256" key="4">
    <source>
        <dbReference type="PROSITE-ProRule" id="PRU00591"/>
    </source>
</evidence>
<evidence type="ECO:0000259" key="7">
    <source>
        <dbReference type="PROSITE" id="PS51272"/>
    </source>
</evidence>
<feature type="compositionally biased region" description="Gly residues" evidence="5">
    <location>
        <begin position="702"/>
        <end position="711"/>
    </location>
</feature>
<dbReference type="PROSITE" id="PS51272">
    <property type="entry name" value="SLH"/>
    <property type="match status" value="3"/>
</dbReference>